<comment type="caution">
    <text evidence="4">The sequence shown here is derived from an EMBL/GenBank/DDBJ whole genome shotgun (WGS) entry which is preliminary data.</text>
</comment>
<dbReference type="AlphaFoldDB" id="A0AAJ1ID77"/>
<proteinExistence type="inferred from homology"/>
<name>A0AAJ1ID77_9SPIO</name>
<dbReference type="PANTHER" id="PTHR11941">
    <property type="entry name" value="ENOYL-COA HYDRATASE-RELATED"/>
    <property type="match status" value="1"/>
</dbReference>
<dbReference type="Proteomes" id="UP001221217">
    <property type="component" value="Unassembled WGS sequence"/>
</dbReference>
<dbReference type="CDD" id="cd06558">
    <property type="entry name" value="crotonase-like"/>
    <property type="match status" value="1"/>
</dbReference>
<dbReference type="InterPro" id="IPR001753">
    <property type="entry name" value="Enoyl-CoA_hydra/iso"/>
</dbReference>
<dbReference type="PROSITE" id="PS00166">
    <property type="entry name" value="ENOYL_COA_HYDRATASE"/>
    <property type="match status" value="1"/>
</dbReference>
<dbReference type="InterPro" id="IPR029045">
    <property type="entry name" value="ClpP/crotonase-like_dom_sf"/>
</dbReference>
<dbReference type="SUPFAM" id="SSF52096">
    <property type="entry name" value="ClpP/crotonase"/>
    <property type="match status" value="1"/>
</dbReference>
<comment type="similarity">
    <text evidence="1 3">Belongs to the enoyl-CoA hydratase/isomerase family.</text>
</comment>
<dbReference type="EMBL" id="JAQQAL010000005">
    <property type="protein sequence ID" value="MDC7225296.1"/>
    <property type="molecule type" value="Genomic_DNA"/>
</dbReference>
<evidence type="ECO:0000256" key="3">
    <source>
        <dbReference type="RuleBase" id="RU003707"/>
    </source>
</evidence>
<dbReference type="GO" id="GO:0006635">
    <property type="term" value="P:fatty acid beta-oxidation"/>
    <property type="evidence" value="ECO:0007669"/>
    <property type="project" value="TreeGrafter"/>
</dbReference>
<dbReference type="GO" id="GO:0016829">
    <property type="term" value="F:lyase activity"/>
    <property type="evidence" value="ECO:0007669"/>
    <property type="project" value="UniProtKB-KW"/>
</dbReference>
<dbReference type="Gene3D" id="3.90.226.10">
    <property type="entry name" value="2-enoyl-CoA Hydratase, Chain A, domain 1"/>
    <property type="match status" value="1"/>
</dbReference>
<evidence type="ECO:0000313" key="5">
    <source>
        <dbReference type="Proteomes" id="UP001221217"/>
    </source>
</evidence>
<keyword evidence="2" id="KW-0456">Lyase</keyword>
<dbReference type="FunFam" id="3.90.226.10:FF:000009">
    <property type="entry name" value="Carnitinyl-CoA dehydratase"/>
    <property type="match status" value="1"/>
</dbReference>
<dbReference type="Pfam" id="PF00378">
    <property type="entry name" value="ECH_1"/>
    <property type="match status" value="1"/>
</dbReference>
<accession>A0AAJ1ID77</accession>
<organism evidence="4 5">
    <name type="scientific">Candidatus Thalassospirochaeta sargassi</name>
    <dbReference type="NCBI Taxonomy" id="3119039"/>
    <lineage>
        <taxon>Bacteria</taxon>
        <taxon>Pseudomonadati</taxon>
        <taxon>Spirochaetota</taxon>
        <taxon>Spirochaetia</taxon>
        <taxon>Spirochaetales</taxon>
        <taxon>Spirochaetaceae</taxon>
        <taxon>Candidatus Thalassospirochaeta</taxon>
    </lineage>
</organism>
<dbReference type="PANTHER" id="PTHR11941:SF54">
    <property type="entry name" value="ENOYL-COA HYDRATASE, MITOCHONDRIAL"/>
    <property type="match status" value="1"/>
</dbReference>
<gene>
    <name evidence="4" type="ORF">PQJ61_00870</name>
</gene>
<dbReference type="InterPro" id="IPR018376">
    <property type="entry name" value="Enoyl-CoA_hyd/isom_CS"/>
</dbReference>
<sequence>MSFKYLKYERIENAVLLTFTNTASLNALSSEVIAEISEAITEVEKKASNDPSLRCLILTGEGKAFIAGADIKEMDKLKPIEACEFSQAGGTVMRKIEELSIPVIAAVNGFALGGGLEVALSCDFAYASDKAKLGFPEATLGIIPGFCGNKRLVDRIGKAAAKELIYTGRMIGAEDALKLGIVNKVCPADELMDTVLSLAKEMDKASPNSVKEAKAMLNLCSDNDLETMMAFETNKFGLIFSHQDAKEGKEAFVGKRKPVWAGY</sequence>
<protein>
    <submittedName>
        <fullName evidence="4">Enoyl-CoA hydratase-related protein</fullName>
    </submittedName>
</protein>
<evidence type="ECO:0000313" key="4">
    <source>
        <dbReference type="EMBL" id="MDC7225296.1"/>
    </source>
</evidence>
<reference evidence="4 5" key="1">
    <citation type="submission" date="2022-12" db="EMBL/GenBank/DDBJ databases">
        <title>Metagenome assembled genome from gulf of manar.</title>
        <authorList>
            <person name="Kohli P."/>
            <person name="Pk S."/>
            <person name="Venkata Ramana C."/>
            <person name="Sasikala C."/>
        </authorList>
    </citation>
    <scope>NUCLEOTIDE SEQUENCE [LARGE SCALE GENOMIC DNA]</scope>
    <source>
        <strain evidence="4">JB008</strain>
    </source>
</reference>
<evidence type="ECO:0000256" key="2">
    <source>
        <dbReference type="ARBA" id="ARBA00023239"/>
    </source>
</evidence>
<evidence type="ECO:0000256" key="1">
    <source>
        <dbReference type="ARBA" id="ARBA00005254"/>
    </source>
</evidence>